<reference evidence="2 3" key="1">
    <citation type="submission" date="2024-09" db="EMBL/GenBank/DDBJ databases">
        <authorList>
            <person name="Sun Q."/>
            <person name="Mori K."/>
        </authorList>
    </citation>
    <scope>NUCLEOTIDE SEQUENCE [LARGE SCALE GENOMIC DNA]</scope>
    <source>
        <strain evidence="2 3">JCM 13503</strain>
    </source>
</reference>
<name>A0ABV6AUW7_9DEIO</name>
<dbReference type="Proteomes" id="UP001589733">
    <property type="component" value="Unassembled WGS sequence"/>
</dbReference>
<dbReference type="RefSeq" id="WP_380006102.1">
    <property type="nucleotide sequence ID" value="NZ_JBHLYR010000013.1"/>
</dbReference>
<keyword evidence="3" id="KW-1185">Reference proteome</keyword>
<comment type="caution">
    <text evidence="2">The sequence shown here is derived from an EMBL/GenBank/DDBJ whole genome shotgun (WGS) entry which is preliminary data.</text>
</comment>
<evidence type="ECO:0008006" key="4">
    <source>
        <dbReference type="Google" id="ProtNLM"/>
    </source>
</evidence>
<evidence type="ECO:0000313" key="3">
    <source>
        <dbReference type="Proteomes" id="UP001589733"/>
    </source>
</evidence>
<organism evidence="2 3">
    <name type="scientific">Deinococcus oregonensis</name>
    <dbReference type="NCBI Taxonomy" id="1805970"/>
    <lineage>
        <taxon>Bacteria</taxon>
        <taxon>Thermotogati</taxon>
        <taxon>Deinococcota</taxon>
        <taxon>Deinococci</taxon>
        <taxon>Deinococcales</taxon>
        <taxon>Deinococcaceae</taxon>
        <taxon>Deinococcus</taxon>
    </lineage>
</organism>
<proteinExistence type="predicted"/>
<gene>
    <name evidence="2" type="ORF">ACFFLM_04855</name>
</gene>
<protein>
    <recommendedName>
        <fullName evidence="4">Copper amine oxidase-like N-terminal domain-containing protein</fullName>
    </recommendedName>
</protein>
<accession>A0ABV6AUW7</accession>
<keyword evidence="1" id="KW-0732">Signal</keyword>
<feature type="chain" id="PRO_5047144906" description="Copper amine oxidase-like N-terminal domain-containing protein" evidence="1">
    <location>
        <begin position="23"/>
        <end position="244"/>
    </location>
</feature>
<evidence type="ECO:0000256" key="1">
    <source>
        <dbReference type="SAM" id="SignalP"/>
    </source>
</evidence>
<feature type="signal peptide" evidence="1">
    <location>
        <begin position="1"/>
        <end position="22"/>
    </location>
</feature>
<evidence type="ECO:0000313" key="2">
    <source>
        <dbReference type="EMBL" id="MFB9991308.1"/>
    </source>
</evidence>
<sequence length="244" mass="25748">MTLSSWRKAGLLSLGLTTLALAASNYSLIVNGQVASKSAVVMNGETYIPLSALKLLGVTGTVKGNTVTLALNRPSTPAPAASGGANQLAALEGCLNQTLFNGIWRVKVMSLTPIRTPDAGSPDIPGWSVKLEIRNGVAKTASLMSTGFGASSGGSQPMLLLADGTALALDDNDFLKPWSQDVLQGGVLTFALRFSYPRGTTEGQARAQRPTKFILQINPRIPDYVGMKYSVPDPSLRVRLDCQK</sequence>
<dbReference type="EMBL" id="JBHLYR010000013">
    <property type="protein sequence ID" value="MFB9991308.1"/>
    <property type="molecule type" value="Genomic_DNA"/>
</dbReference>